<dbReference type="RefSeq" id="XP_021733376.1">
    <property type="nucleotide sequence ID" value="XM_021877684.1"/>
</dbReference>
<dbReference type="InterPro" id="IPR000782">
    <property type="entry name" value="FAS1_domain"/>
</dbReference>
<keyword evidence="5 11" id="KW-0732">Signal</keyword>
<keyword evidence="14" id="KW-1185">Reference proteome</keyword>
<comment type="function">
    <text evidence="9">May be a cell surface adhesion protein.</text>
</comment>
<evidence type="ECO:0000259" key="12">
    <source>
        <dbReference type="PROSITE" id="PS50213"/>
    </source>
</evidence>
<evidence type="ECO:0000256" key="11">
    <source>
        <dbReference type="SAM" id="SignalP"/>
    </source>
</evidence>
<dbReference type="PANTHER" id="PTHR32077:SF54">
    <property type="entry name" value="FASCICLIN-LIKE ARABINOGALACTAN PROTEIN 13-RELATED"/>
    <property type="match status" value="1"/>
</dbReference>
<feature type="signal peptide" evidence="11">
    <location>
        <begin position="1"/>
        <end position="23"/>
    </location>
</feature>
<evidence type="ECO:0000256" key="10">
    <source>
        <dbReference type="SAM" id="MobiDB-lite"/>
    </source>
</evidence>
<dbReference type="GeneID" id="110700174"/>
<dbReference type="Gene3D" id="2.30.180.10">
    <property type="entry name" value="FAS1 domain"/>
    <property type="match status" value="1"/>
</dbReference>
<dbReference type="Pfam" id="PF02469">
    <property type="entry name" value="Fasciclin"/>
    <property type="match status" value="1"/>
</dbReference>
<feature type="compositionally biased region" description="Basic and acidic residues" evidence="10">
    <location>
        <begin position="204"/>
        <end position="214"/>
    </location>
</feature>
<protein>
    <recommendedName>
        <fullName evidence="12">FAS1 domain-containing protein</fullName>
    </recommendedName>
</protein>
<comment type="similarity">
    <text evidence="2">Belongs to the fasciclin-like AGP family.</text>
</comment>
<dbReference type="GO" id="GO:0098552">
    <property type="term" value="C:side of membrane"/>
    <property type="evidence" value="ECO:0007669"/>
    <property type="project" value="UniProtKB-KW"/>
</dbReference>
<evidence type="ECO:0000256" key="4">
    <source>
        <dbReference type="ARBA" id="ARBA00022622"/>
    </source>
</evidence>
<evidence type="ECO:0000256" key="5">
    <source>
        <dbReference type="ARBA" id="ARBA00022729"/>
    </source>
</evidence>
<dbReference type="SMR" id="A0A803MVZ7"/>
<proteinExistence type="inferred from homology"/>
<dbReference type="Gramene" id="AUR62036074-RA">
    <property type="protein sequence ID" value="AUR62036074-RA:cds"/>
    <property type="gene ID" value="AUR62036074"/>
</dbReference>
<reference evidence="13" key="1">
    <citation type="journal article" date="2017" name="Nature">
        <title>The genome of Chenopodium quinoa.</title>
        <authorList>
            <person name="Jarvis D.E."/>
            <person name="Ho Y.S."/>
            <person name="Lightfoot D.J."/>
            <person name="Schmoeckel S.M."/>
            <person name="Li B."/>
            <person name="Borm T.J.A."/>
            <person name="Ohyanagi H."/>
            <person name="Mineta K."/>
            <person name="Michell C.T."/>
            <person name="Saber N."/>
            <person name="Kharbatia N.M."/>
            <person name="Rupper R.R."/>
            <person name="Sharp A.R."/>
            <person name="Dally N."/>
            <person name="Boughton B.A."/>
            <person name="Woo Y.H."/>
            <person name="Gao G."/>
            <person name="Schijlen E.G.W.M."/>
            <person name="Guo X."/>
            <person name="Momin A.A."/>
            <person name="Negrao S."/>
            <person name="Al-Babili S."/>
            <person name="Gehring C."/>
            <person name="Roessner U."/>
            <person name="Jung C."/>
            <person name="Murphy K."/>
            <person name="Arold S.T."/>
            <person name="Gojobori T."/>
            <person name="van der Linden C.G."/>
            <person name="van Loo E.N."/>
            <person name="Jellen E.N."/>
            <person name="Maughan P.J."/>
            <person name="Tester M."/>
        </authorList>
    </citation>
    <scope>NUCLEOTIDE SEQUENCE [LARGE SCALE GENOMIC DNA]</scope>
    <source>
        <strain evidence="13">cv. PI 614886</strain>
    </source>
</reference>
<dbReference type="PANTHER" id="PTHR32077">
    <property type="entry name" value="FASCICLIN-LIKE ARABINOGALACTAN PROTEIN"/>
    <property type="match status" value="1"/>
</dbReference>
<dbReference type="PROSITE" id="PS50213">
    <property type="entry name" value="FAS1"/>
    <property type="match status" value="1"/>
</dbReference>
<evidence type="ECO:0000256" key="9">
    <source>
        <dbReference type="ARBA" id="ARBA00024686"/>
    </source>
</evidence>
<keyword evidence="8" id="KW-0325">Glycoprotein</keyword>
<feature type="domain" description="FAS1" evidence="12">
    <location>
        <begin position="36"/>
        <end position="181"/>
    </location>
</feature>
<evidence type="ECO:0000256" key="8">
    <source>
        <dbReference type="ARBA" id="ARBA00023180"/>
    </source>
</evidence>
<keyword evidence="3" id="KW-1003">Cell membrane</keyword>
<feature type="region of interest" description="Disordered" evidence="10">
    <location>
        <begin position="190"/>
        <end position="226"/>
    </location>
</feature>
<evidence type="ECO:0000256" key="1">
    <source>
        <dbReference type="ARBA" id="ARBA00004609"/>
    </source>
</evidence>
<sequence length="255" mass="26740">MAFFLKLSLVALVATLACGHCMAQSPAAPGPAPAGPVNLTAILEKAGQYTTFMRLLASTQVGNQIANQVNTSTEGMTVFAPTDNAFQNLKPGTINNLSDQDQVKLVLNHVLPKFNSFDNFETISNPVRTQATGDDGEAFTLEIVSIGNRQVNVSSGKVTTQLNNALREKFPLAVYQVDKVLLPPALFEAKSPKSSPVGSATKPKSSDSKSDGKAAEGPATDSADAEAKDNGVYGLKSMGMGFVAVVGILTTGFLF</sequence>
<keyword evidence="6" id="KW-0654">Proteoglycan</keyword>
<dbReference type="SUPFAM" id="SSF82153">
    <property type="entry name" value="FAS1 domain"/>
    <property type="match status" value="1"/>
</dbReference>
<organism evidence="13 14">
    <name type="scientific">Chenopodium quinoa</name>
    <name type="common">Quinoa</name>
    <dbReference type="NCBI Taxonomy" id="63459"/>
    <lineage>
        <taxon>Eukaryota</taxon>
        <taxon>Viridiplantae</taxon>
        <taxon>Streptophyta</taxon>
        <taxon>Embryophyta</taxon>
        <taxon>Tracheophyta</taxon>
        <taxon>Spermatophyta</taxon>
        <taxon>Magnoliopsida</taxon>
        <taxon>eudicotyledons</taxon>
        <taxon>Gunneridae</taxon>
        <taxon>Pentapetalae</taxon>
        <taxon>Caryophyllales</taxon>
        <taxon>Chenopodiaceae</taxon>
        <taxon>Chenopodioideae</taxon>
        <taxon>Atripliceae</taxon>
        <taxon>Chenopodium</taxon>
    </lineage>
</organism>
<keyword evidence="4" id="KW-0336">GPI-anchor</keyword>
<evidence type="ECO:0000313" key="13">
    <source>
        <dbReference type="EnsemblPlants" id="AUR62036074-RA:cds"/>
    </source>
</evidence>
<dbReference type="GO" id="GO:0005886">
    <property type="term" value="C:plasma membrane"/>
    <property type="evidence" value="ECO:0007669"/>
    <property type="project" value="UniProtKB-SubCell"/>
</dbReference>
<name>A0A803MVZ7_CHEQI</name>
<keyword evidence="4" id="KW-0449">Lipoprotein</keyword>
<dbReference type="InterPro" id="IPR045003">
    <property type="entry name" value="FLA_A"/>
</dbReference>
<feature type="chain" id="PRO_5031217362" description="FAS1 domain-containing protein" evidence="11">
    <location>
        <begin position="24"/>
        <end position="255"/>
    </location>
</feature>
<dbReference type="Proteomes" id="UP000596660">
    <property type="component" value="Unplaced"/>
</dbReference>
<evidence type="ECO:0000256" key="6">
    <source>
        <dbReference type="ARBA" id="ARBA00022974"/>
    </source>
</evidence>
<dbReference type="OrthoDB" id="286301at2759"/>
<dbReference type="PROSITE" id="PS51257">
    <property type="entry name" value="PROKAR_LIPOPROTEIN"/>
    <property type="match status" value="1"/>
</dbReference>
<evidence type="ECO:0000313" key="14">
    <source>
        <dbReference type="Proteomes" id="UP000596660"/>
    </source>
</evidence>
<dbReference type="EnsemblPlants" id="AUR62036074-RA">
    <property type="protein sequence ID" value="AUR62036074-RA:cds"/>
    <property type="gene ID" value="AUR62036074"/>
</dbReference>
<comment type="subcellular location">
    <subcellularLocation>
        <location evidence="1">Cell membrane</location>
        <topology evidence="1">Lipid-anchor</topology>
        <topology evidence="1">GPI-anchor</topology>
    </subcellularLocation>
</comment>
<dbReference type="FunFam" id="2.30.180.10:FF:000006">
    <property type="entry name" value="Fasciclin-like arabinogalactan protein 11"/>
    <property type="match status" value="1"/>
</dbReference>
<dbReference type="OMA" id="YHIIPKY"/>
<gene>
    <name evidence="13" type="primary">LOC110700174</name>
</gene>
<keyword evidence="7" id="KW-0472">Membrane</keyword>
<evidence type="ECO:0000256" key="7">
    <source>
        <dbReference type="ARBA" id="ARBA00023136"/>
    </source>
</evidence>
<evidence type="ECO:0000256" key="2">
    <source>
        <dbReference type="ARBA" id="ARBA00007843"/>
    </source>
</evidence>
<dbReference type="SMART" id="SM00554">
    <property type="entry name" value="FAS1"/>
    <property type="match status" value="1"/>
</dbReference>
<dbReference type="InterPro" id="IPR036378">
    <property type="entry name" value="FAS1_dom_sf"/>
</dbReference>
<dbReference type="GO" id="GO:0009834">
    <property type="term" value="P:plant-type secondary cell wall biogenesis"/>
    <property type="evidence" value="ECO:0007669"/>
    <property type="project" value="UniProtKB-ARBA"/>
</dbReference>
<accession>A0A803MVZ7</accession>
<evidence type="ECO:0000256" key="3">
    <source>
        <dbReference type="ARBA" id="ARBA00022475"/>
    </source>
</evidence>
<dbReference type="AlphaFoldDB" id="A0A803MVZ7"/>
<dbReference type="KEGG" id="cqi:110700174"/>
<reference evidence="13" key="2">
    <citation type="submission" date="2021-03" db="UniProtKB">
        <authorList>
            <consortium name="EnsemblPlants"/>
        </authorList>
    </citation>
    <scope>IDENTIFICATION</scope>
</reference>